<protein>
    <submittedName>
        <fullName evidence="6">TIGR03619 family F420-dependent LLM class oxidoreductase</fullName>
        <ecNumber evidence="6">1.-.-.-</ecNumber>
    </submittedName>
</protein>
<evidence type="ECO:0000313" key="6">
    <source>
        <dbReference type="EMBL" id="MWA02433.1"/>
    </source>
</evidence>
<dbReference type="PANTHER" id="PTHR42847">
    <property type="entry name" value="ALKANESULFONATE MONOOXYGENASE"/>
    <property type="match status" value="1"/>
</dbReference>
<dbReference type="InterPro" id="IPR011251">
    <property type="entry name" value="Luciferase-like_dom"/>
</dbReference>
<accession>A0A6I4M9S7</accession>
<name>A0A6I4M9S7_9ACTN</name>
<organism evidence="6 7">
    <name type="scientific">Actinomadura physcomitrii</name>
    <dbReference type="NCBI Taxonomy" id="2650748"/>
    <lineage>
        <taxon>Bacteria</taxon>
        <taxon>Bacillati</taxon>
        <taxon>Actinomycetota</taxon>
        <taxon>Actinomycetes</taxon>
        <taxon>Streptosporangiales</taxon>
        <taxon>Thermomonosporaceae</taxon>
        <taxon>Actinomadura</taxon>
    </lineage>
</organism>
<evidence type="ECO:0000256" key="3">
    <source>
        <dbReference type="ARBA" id="ARBA00023002"/>
    </source>
</evidence>
<dbReference type="NCBIfam" id="TIGR03619">
    <property type="entry name" value="F420_Rv2161c"/>
    <property type="match status" value="1"/>
</dbReference>
<feature type="domain" description="Luciferase-like" evidence="5">
    <location>
        <begin position="9"/>
        <end position="242"/>
    </location>
</feature>
<dbReference type="RefSeq" id="WP_151594908.1">
    <property type="nucleotide sequence ID" value="NZ_WBMS02000014.1"/>
</dbReference>
<proteinExistence type="predicted"/>
<evidence type="ECO:0000259" key="5">
    <source>
        <dbReference type="Pfam" id="PF00296"/>
    </source>
</evidence>
<dbReference type="GO" id="GO:0046306">
    <property type="term" value="P:alkanesulfonate catabolic process"/>
    <property type="evidence" value="ECO:0007669"/>
    <property type="project" value="TreeGrafter"/>
</dbReference>
<reference evidence="6" key="1">
    <citation type="submission" date="2019-12" db="EMBL/GenBank/DDBJ databases">
        <title>Actinomadura physcomitrii sp. nov., a novel actinomycete isolated from moss [Physcomitrium sphaericum (Ludw) Fuernr].</title>
        <authorList>
            <person name="Zhuang X."/>
        </authorList>
    </citation>
    <scope>NUCLEOTIDE SEQUENCE [LARGE SCALE GENOMIC DNA]</scope>
    <source>
        <strain evidence="6">LD22</strain>
    </source>
</reference>
<dbReference type="InterPro" id="IPR036661">
    <property type="entry name" value="Luciferase-like_sf"/>
</dbReference>
<keyword evidence="4" id="KW-0503">Monooxygenase</keyword>
<evidence type="ECO:0000256" key="4">
    <source>
        <dbReference type="ARBA" id="ARBA00023033"/>
    </source>
</evidence>
<dbReference type="Pfam" id="PF00296">
    <property type="entry name" value="Bac_luciferase"/>
    <property type="match status" value="1"/>
</dbReference>
<dbReference type="GO" id="GO:0008726">
    <property type="term" value="F:alkanesulfonate monooxygenase activity"/>
    <property type="evidence" value="ECO:0007669"/>
    <property type="project" value="TreeGrafter"/>
</dbReference>
<gene>
    <name evidence="6" type="ORF">F8568_019070</name>
</gene>
<sequence>MRFIFHYPETGGLDGDALDAGPLRDVAVAAERAGFDGLSFSEHPVPGARWLASGGHQTLDPFVALGYVAAATERLRLLTHLAVAPYRNPFLLAKAAATLDKLSGGRVILGLGTGYQKSEFHALGVDIEERNALFDEALDVLPLHWSGEPFGYQGRHFSARDVIARPRPVQDPIPIWIGGNSRLTRRRVAQRAQGWMPMTGGAQLSTTARTPALGTLDELSAAISEMREAAEAAGRGDRIDVLHSYQGAGIETPAADADRHRDAFGEIEKAGVTWALVSSRTSSLPATLEFLESFGATYLRDGR</sequence>
<dbReference type="EC" id="1.-.-.-" evidence="6"/>
<dbReference type="Proteomes" id="UP000462055">
    <property type="component" value="Unassembled WGS sequence"/>
</dbReference>
<dbReference type="EMBL" id="WBMS02000014">
    <property type="protein sequence ID" value="MWA02433.1"/>
    <property type="molecule type" value="Genomic_DNA"/>
</dbReference>
<evidence type="ECO:0000256" key="2">
    <source>
        <dbReference type="ARBA" id="ARBA00022643"/>
    </source>
</evidence>
<evidence type="ECO:0000313" key="7">
    <source>
        <dbReference type="Proteomes" id="UP000462055"/>
    </source>
</evidence>
<dbReference type="InterPro" id="IPR050172">
    <property type="entry name" value="SsuD_RutA_monooxygenase"/>
</dbReference>
<keyword evidence="2" id="KW-0288">FMN</keyword>
<keyword evidence="7" id="KW-1185">Reference proteome</keyword>
<dbReference type="PANTHER" id="PTHR42847:SF4">
    <property type="entry name" value="ALKANESULFONATE MONOOXYGENASE-RELATED"/>
    <property type="match status" value="1"/>
</dbReference>
<dbReference type="AlphaFoldDB" id="A0A6I4M9S7"/>
<keyword evidence="1" id="KW-0285">Flavoprotein</keyword>
<keyword evidence="3 6" id="KW-0560">Oxidoreductase</keyword>
<comment type="caution">
    <text evidence="6">The sequence shown here is derived from an EMBL/GenBank/DDBJ whole genome shotgun (WGS) entry which is preliminary data.</text>
</comment>
<dbReference type="InterPro" id="IPR019921">
    <property type="entry name" value="Lucif-like_OxRdtase_Rv2161c"/>
</dbReference>
<evidence type="ECO:0000256" key="1">
    <source>
        <dbReference type="ARBA" id="ARBA00022630"/>
    </source>
</evidence>
<dbReference type="Gene3D" id="3.20.20.30">
    <property type="entry name" value="Luciferase-like domain"/>
    <property type="match status" value="1"/>
</dbReference>
<dbReference type="SUPFAM" id="SSF51679">
    <property type="entry name" value="Bacterial luciferase-like"/>
    <property type="match status" value="1"/>
</dbReference>